<organism evidence="1 2">
    <name type="scientific">Danio rerio</name>
    <name type="common">Zebrafish</name>
    <name type="synonym">Brachydanio rerio</name>
    <dbReference type="NCBI Taxonomy" id="7955"/>
    <lineage>
        <taxon>Eukaryota</taxon>
        <taxon>Metazoa</taxon>
        <taxon>Chordata</taxon>
        <taxon>Craniata</taxon>
        <taxon>Vertebrata</taxon>
        <taxon>Euteleostomi</taxon>
        <taxon>Actinopterygii</taxon>
        <taxon>Neopterygii</taxon>
        <taxon>Teleostei</taxon>
        <taxon>Ostariophysi</taxon>
        <taxon>Cypriniformes</taxon>
        <taxon>Danionidae</taxon>
        <taxon>Danioninae</taxon>
        <taxon>Danio</taxon>
    </lineage>
</organism>
<name>A0AC58H726_DANRE</name>
<evidence type="ECO:0000313" key="1">
    <source>
        <dbReference type="Proteomes" id="UP000000437"/>
    </source>
</evidence>
<proteinExistence type="predicted"/>
<accession>A0AC58H726</accession>
<gene>
    <name evidence="2" type="primary">cd40lg</name>
</gene>
<evidence type="ECO:0000313" key="2">
    <source>
        <dbReference type="RefSeq" id="XP_073777785.1"/>
    </source>
</evidence>
<protein>
    <submittedName>
        <fullName evidence="2">CD40 ligand isoform X1</fullName>
    </submittedName>
</protein>
<sequence>MINTFHSSYNPPPVPPRAGYKKAQPSGNTPLVKFLSVMLLLLMTLTFGGFLYLFQKVNGELQWVYQEDTATLKKLQQCVNGNRAQECQILIEKVNTVMGKVCIYVKTFFSKFTGGPSRNGPAAHMVFLSEHNEKYKESEALRSNSLLWDKERSLLQGVQITVKRDRLTIQTPGVYFIYSQVTFSRRATKNPLKQTINRSGPKNENKELLKSFCTLHENTEEMCTASSAGVFRLEKDQQVYVTVTDRSLVNKKYCWFGLFKL</sequence>
<reference evidence="2" key="1">
    <citation type="submission" date="2025-08" db="UniProtKB">
        <authorList>
            <consortium name="RefSeq"/>
        </authorList>
    </citation>
    <scope>IDENTIFICATION</scope>
    <source>
        <strain evidence="2">Tuebingen</strain>
        <tissue evidence="2">Fibroblasts and whole tissue</tissue>
    </source>
</reference>
<dbReference type="RefSeq" id="XP_073777785.1">
    <property type="nucleotide sequence ID" value="XM_073921684.1"/>
</dbReference>
<keyword evidence="1" id="KW-1185">Reference proteome</keyword>
<dbReference type="Proteomes" id="UP000000437">
    <property type="component" value="Chromosome 14"/>
</dbReference>